<keyword evidence="3" id="KW-1185">Reference proteome</keyword>
<dbReference type="EMBL" id="NIVC01001698">
    <property type="protein sequence ID" value="PAA64945.1"/>
    <property type="molecule type" value="Genomic_DNA"/>
</dbReference>
<gene>
    <name evidence="2" type="ORF">BOX15_Mlig025205g1</name>
</gene>
<keyword evidence="1" id="KW-1133">Transmembrane helix</keyword>
<keyword evidence="1" id="KW-0812">Transmembrane</keyword>
<comment type="caution">
    <text evidence="2">The sequence shown here is derived from an EMBL/GenBank/DDBJ whole genome shotgun (WGS) entry which is preliminary data.</text>
</comment>
<evidence type="ECO:0000256" key="1">
    <source>
        <dbReference type="SAM" id="Phobius"/>
    </source>
</evidence>
<dbReference type="AlphaFoldDB" id="A0A267ETS6"/>
<reference evidence="2 3" key="1">
    <citation type="submission" date="2017-06" db="EMBL/GenBank/DDBJ databases">
        <title>A platform for efficient transgenesis in Macrostomum lignano, a flatworm model organism for stem cell research.</title>
        <authorList>
            <person name="Berezikov E."/>
        </authorList>
    </citation>
    <scope>NUCLEOTIDE SEQUENCE [LARGE SCALE GENOMIC DNA]</scope>
    <source>
        <strain evidence="2">DV1</strain>
        <tissue evidence="2">Whole organism</tissue>
    </source>
</reference>
<keyword evidence="1" id="KW-0472">Membrane</keyword>
<protein>
    <submittedName>
        <fullName evidence="2">Uncharacterized protein</fullName>
    </submittedName>
</protein>
<name>A0A267ETS6_9PLAT</name>
<dbReference type="Proteomes" id="UP000215902">
    <property type="component" value="Unassembled WGS sequence"/>
</dbReference>
<proteinExistence type="predicted"/>
<evidence type="ECO:0000313" key="2">
    <source>
        <dbReference type="EMBL" id="PAA64945.1"/>
    </source>
</evidence>
<accession>A0A267ETS6</accession>
<feature type="transmembrane region" description="Helical" evidence="1">
    <location>
        <begin position="26"/>
        <end position="47"/>
    </location>
</feature>
<sequence length="170" mass="17528">MVDQQQKPSEATVEEVESRQNQCSPVVCILSVCLCLVLVALIVVTGLHTHTKLQASDDDDNSPFGCPLVPGRSAGLRGPCQALRNRTFPVTVGLGGGGGGGGGACADFFGFVCPPGASSKQANVSFSQLLLLSVAQTACSRGQADVNSVVAAFFSVTDVNAELVKPIFKC</sequence>
<evidence type="ECO:0000313" key="3">
    <source>
        <dbReference type="Proteomes" id="UP000215902"/>
    </source>
</evidence>
<organism evidence="2 3">
    <name type="scientific">Macrostomum lignano</name>
    <dbReference type="NCBI Taxonomy" id="282301"/>
    <lineage>
        <taxon>Eukaryota</taxon>
        <taxon>Metazoa</taxon>
        <taxon>Spiralia</taxon>
        <taxon>Lophotrochozoa</taxon>
        <taxon>Platyhelminthes</taxon>
        <taxon>Rhabditophora</taxon>
        <taxon>Macrostomorpha</taxon>
        <taxon>Macrostomida</taxon>
        <taxon>Macrostomidae</taxon>
        <taxon>Macrostomum</taxon>
    </lineage>
</organism>